<keyword evidence="2" id="KW-0819">tRNA processing</keyword>
<dbReference type="PANTHER" id="PTHR22731:SF3">
    <property type="entry name" value="RIBONUCLEASES P_MRP PROTEIN SUBUNIT POP1"/>
    <property type="match status" value="1"/>
</dbReference>
<feature type="domain" description="Pop1 N-terminal" evidence="5">
    <location>
        <begin position="121"/>
        <end position="178"/>
    </location>
</feature>
<keyword evidence="3" id="KW-0539">Nucleus</keyword>
<evidence type="ECO:0000259" key="5">
    <source>
        <dbReference type="Pfam" id="PF06978"/>
    </source>
</evidence>
<dbReference type="Pfam" id="PF06978">
    <property type="entry name" value="POP1_N"/>
    <property type="match status" value="1"/>
</dbReference>
<evidence type="ECO:0008006" key="10">
    <source>
        <dbReference type="Google" id="ProtNLM"/>
    </source>
</evidence>
<reference evidence="8 9" key="1">
    <citation type="submission" date="2018-10" db="EMBL/GenBank/DDBJ databases">
        <title>A high-quality apple genome assembly.</title>
        <authorList>
            <person name="Hu J."/>
        </authorList>
    </citation>
    <scope>NUCLEOTIDE SEQUENCE [LARGE SCALE GENOMIC DNA]</scope>
    <source>
        <strain evidence="9">cv. HFTH1</strain>
        <tissue evidence="8">Young leaf</tissue>
    </source>
</reference>
<evidence type="ECO:0000256" key="2">
    <source>
        <dbReference type="ARBA" id="ARBA00022694"/>
    </source>
</evidence>
<sequence>MATDGFRRQQVSSAPPRKINVQKFAESRGSELETLHSIVSNRLNNDFRSRRSKRRRTTAYDNQAAKKRCRKKRKLDQSNALTLPPGKYDKKNVPRRIRRRAELKMNLEKGFCTSGDGTKRLRTHVWHAKRFTMTKLWGYYLPLGLQGRGRGSRAVLKWFRDGVLVHDASYHVAIQLEGPEAGIYFLSYEFIPMKLKSVAICYFLLLNYDVTPYFICIQDSLLSVLGMVMVSPPSTRSETVSHSVISGVIYDNAMLHHLGAPLSKPIAPVNCMWRPSGQPNRDNNAANCEGDEFNGLEGTKHSSTDRQLWVWIHASALTEAYDTMKLACQKEMEGRGIVINCSSLEGQLAKLELVGSKAFQLLQRTLIPATRTTDTSWKLMRHSAAEADVDSRSTIHLKNEEEIPSHAILSLNVKDPRTLTEKGNTADAEDLGSASILGDVLGTEDNEHIICGQFSDKPAGSGKIRANNLWDVSSGVSPPVEEAVLCNERHDQKRNFFCLDDSSSGALNTSSTSQGSWSCPIMLLKNSNGRGLHVGWSVILPLSWVKAFWISLVSKGAHALGLREKRWISSEVGLPYFPSDFPDCNAYLCLKETEAAASNLKDELRPPAIRPLKVPILSPWNSIRVALKEESVAAGDAESFWQQHGVRSDSSSNSECGNSDATLAGCHGDSFDGFVARTNFSLTNFLNEIQGCHLRMYPYVADKETSFTKCMRGEIKLEPGQDQLARFKYNRKLCYVRVLLHAYKEGFLEEGAVICAPRLTDISLWTRSDSFDGGLQMPQSAVASYFAKQSYGKWELQIPEDAVLRETHRSPIGFVTTGFVRGSKKPVAEAFCEAVVLAHLREEQWDLVPAKQRRKEIYVLVRNLRSSAYRLALATVVLEHQEEDVEFL</sequence>
<dbReference type="PANTHER" id="PTHR22731">
    <property type="entry name" value="RIBONUCLEASES P/MRP PROTEIN SUBUNIT POP1"/>
    <property type="match status" value="1"/>
</dbReference>
<feature type="region of interest" description="Disordered" evidence="4">
    <location>
        <begin position="45"/>
        <end position="91"/>
    </location>
</feature>
<proteinExistence type="predicted"/>
<dbReference type="GO" id="GO:0000172">
    <property type="term" value="C:ribonuclease MRP complex"/>
    <property type="evidence" value="ECO:0007669"/>
    <property type="project" value="InterPro"/>
</dbReference>
<feature type="domain" description="POPLD" evidence="6">
    <location>
        <begin position="535"/>
        <end position="611"/>
    </location>
</feature>
<dbReference type="GO" id="GO:0001682">
    <property type="term" value="P:tRNA 5'-leader removal"/>
    <property type="evidence" value="ECO:0007669"/>
    <property type="project" value="InterPro"/>
</dbReference>
<evidence type="ECO:0000256" key="1">
    <source>
        <dbReference type="ARBA" id="ARBA00004123"/>
    </source>
</evidence>
<dbReference type="Pfam" id="PF08170">
    <property type="entry name" value="POPLD"/>
    <property type="match status" value="1"/>
</dbReference>
<evidence type="ECO:0000259" key="7">
    <source>
        <dbReference type="Pfam" id="PF22770"/>
    </source>
</evidence>
<dbReference type="InterPro" id="IPR012590">
    <property type="entry name" value="POPLD_dom"/>
</dbReference>
<feature type="domain" description="POP1 C-terminal" evidence="7">
    <location>
        <begin position="792"/>
        <end position="877"/>
    </location>
</feature>
<dbReference type="InterPro" id="IPR009723">
    <property type="entry name" value="Pop1_N"/>
</dbReference>
<dbReference type="GO" id="GO:0005655">
    <property type="term" value="C:nucleolar ribonuclease P complex"/>
    <property type="evidence" value="ECO:0007669"/>
    <property type="project" value="InterPro"/>
</dbReference>
<evidence type="ECO:0000313" key="9">
    <source>
        <dbReference type="Proteomes" id="UP000290289"/>
    </source>
</evidence>
<evidence type="ECO:0000259" key="6">
    <source>
        <dbReference type="Pfam" id="PF08170"/>
    </source>
</evidence>
<dbReference type="Proteomes" id="UP000290289">
    <property type="component" value="Chromosome 17"/>
</dbReference>
<dbReference type="InterPro" id="IPR039182">
    <property type="entry name" value="Pop1"/>
</dbReference>
<accession>A0A498HGD8</accession>
<comment type="caution">
    <text evidence="8">The sequence shown here is derived from an EMBL/GenBank/DDBJ whole genome shotgun (WGS) entry which is preliminary data.</text>
</comment>
<organism evidence="8 9">
    <name type="scientific">Malus domestica</name>
    <name type="common">Apple</name>
    <name type="synonym">Pyrus malus</name>
    <dbReference type="NCBI Taxonomy" id="3750"/>
    <lineage>
        <taxon>Eukaryota</taxon>
        <taxon>Viridiplantae</taxon>
        <taxon>Streptophyta</taxon>
        <taxon>Embryophyta</taxon>
        <taxon>Tracheophyta</taxon>
        <taxon>Spermatophyta</taxon>
        <taxon>Magnoliopsida</taxon>
        <taxon>eudicotyledons</taxon>
        <taxon>Gunneridae</taxon>
        <taxon>Pentapetalae</taxon>
        <taxon>rosids</taxon>
        <taxon>fabids</taxon>
        <taxon>Rosales</taxon>
        <taxon>Rosaceae</taxon>
        <taxon>Amygdaloideae</taxon>
        <taxon>Maleae</taxon>
        <taxon>Malus</taxon>
    </lineage>
</organism>
<dbReference type="EMBL" id="RDQH01000343">
    <property type="protein sequence ID" value="RXH68397.1"/>
    <property type="molecule type" value="Genomic_DNA"/>
</dbReference>
<evidence type="ECO:0000256" key="3">
    <source>
        <dbReference type="ARBA" id="ARBA00023242"/>
    </source>
</evidence>
<dbReference type="Pfam" id="PF22770">
    <property type="entry name" value="POP1_C"/>
    <property type="match status" value="1"/>
</dbReference>
<dbReference type="AlphaFoldDB" id="A0A498HGD8"/>
<gene>
    <name evidence="8" type="ORF">DVH24_030730</name>
</gene>
<evidence type="ECO:0000256" key="4">
    <source>
        <dbReference type="SAM" id="MobiDB-lite"/>
    </source>
</evidence>
<evidence type="ECO:0000313" key="8">
    <source>
        <dbReference type="EMBL" id="RXH68397.1"/>
    </source>
</evidence>
<comment type="subcellular location">
    <subcellularLocation>
        <location evidence="1">Nucleus</location>
    </subcellularLocation>
</comment>
<dbReference type="STRING" id="3750.A0A498HGD8"/>
<feature type="compositionally biased region" description="Basic residues" evidence="4">
    <location>
        <begin position="65"/>
        <end position="74"/>
    </location>
</feature>
<dbReference type="InterPro" id="IPR055079">
    <property type="entry name" value="POP1_C"/>
</dbReference>
<keyword evidence="9" id="KW-1185">Reference proteome</keyword>
<name>A0A498HGD8_MALDO</name>
<protein>
    <recommendedName>
        <fullName evidence="10">Pop1 N-terminal domain-containing protein</fullName>
    </recommendedName>
</protein>